<dbReference type="PANTHER" id="PTHR31302:SF25">
    <property type="entry name" value="PHOSPHOESTERASE"/>
    <property type="match status" value="1"/>
</dbReference>
<feature type="domain" description="Calcineurin-like phosphoesterase" evidence="1">
    <location>
        <begin position="65"/>
        <end position="231"/>
    </location>
</feature>
<dbReference type="RefSeq" id="WP_102993606.1">
    <property type="nucleotide sequence ID" value="NZ_FXTU01000005.1"/>
</dbReference>
<dbReference type="InterPro" id="IPR004843">
    <property type="entry name" value="Calcineurin-like_PHP"/>
</dbReference>
<evidence type="ECO:0000313" key="3">
    <source>
        <dbReference type="Proteomes" id="UP001157946"/>
    </source>
</evidence>
<dbReference type="PANTHER" id="PTHR31302">
    <property type="entry name" value="TRANSMEMBRANE PROTEIN WITH METALLOPHOSPHOESTERASE DOMAIN-RELATED"/>
    <property type="match status" value="1"/>
</dbReference>
<comment type="caution">
    <text evidence="2">The sequence shown here is derived from an EMBL/GenBank/DDBJ whole genome shotgun (WGS) entry which is preliminary data.</text>
</comment>
<proteinExistence type="predicted"/>
<dbReference type="Proteomes" id="UP001157946">
    <property type="component" value="Unassembled WGS sequence"/>
</dbReference>
<dbReference type="InterPro" id="IPR051158">
    <property type="entry name" value="Metallophosphoesterase_sf"/>
</dbReference>
<dbReference type="EMBL" id="FXTU01000005">
    <property type="protein sequence ID" value="SMP26809.1"/>
    <property type="molecule type" value="Genomic_DNA"/>
</dbReference>
<dbReference type="Gene3D" id="3.60.21.10">
    <property type="match status" value="1"/>
</dbReference>
<organism evidence="2 3">
    <name type="scientific">Laceyella tengchongensis</name>
    <dbReference type="NCBI Taxonomy" id="574699"/>
    <lineage>
        <taxon>Bacteria</taxon>
        <taxon>Bacillati</taxon>
        <taxon>Bacillota</taxon>
        <taxon>Bacilli</taxon>
        <taxon>Bacillales</taxon>
        <taxon>Thermoactinomycetaceae</taxon>
        <taxon>Laceyella</taxon>
    </lineage>
</organism>
<dbReference type="Pfam" id="PF00149">
    <property type="entry name" value="Metallophos"/>
    <property type="match status" value="1"/>
</dbReference>
<dbReference type="GO" id="GO:0016020">
    <property type="term" value="C:membrane"/>
    <property type="evidence" value="ECO:0007669"/>
    <property type="project" value="GOC"/>
</dbReference>
<sequence length="293" mass="32410">MTSHQVHTVSAEPRIHRRRFLKLSLALGALCLGAPLYAGIIEVSWLETTRLTLRSPRLPTSFDGMQIAHISDLHFGHHFDLSQLDAIIGRVEALKPDLLCFTGDLIDNRLSNTEAKSIARRLQQCNPPLGKFAVLGNHDYFGDVALVKQTLTDGGFHVLINQVYPLVKGSDTLYLSGLDDHMEGQPDLEAVLAQLPNDPHAFHLLLAHEPDTATTHRTAPIDLQLSGHSHGGQIRLPFLGAPITPPGGRRYPAGLYRLNERFALYTNRGIGTTILPLRFLCRPEITVLELKRG</sequence>
<evidence type="ECO:0000313" key="2">
    <source>
        <dbReference type="EMBL" id="SMP26809.1"/>
    </source>
</evidence>
<evidence type="ECO:0000259" key="1">
    <source>
        <dbReference type="Pfam" id="PF00149"/>
    </source>
</evidence>
<dbReference type="CDD" id="cd07385">
    <property type="entry name" value="MPP_YkuE_C"/>
    <property type="match status" value="1"/>
</dbReference>
<dbReference type="AlphaFoldDB" id="A0AA45WQN7"/>
<gene>
    <name evidence="2" type="ORF">SAMN06265361_105210</name>
</gene>
<keyword evidence="3" id="KW-1185">Reference proteome</keyword>
<protein>
    <recommendedName>
        <fullName evidence="1">Calcineurin-like phosphoesterase domain-containing protein</fullName>
    </recommendedName>
</protein>
<dbReference type="GO" id="GO:0008758">
    <property type="term" value="F:UDP-2,3-diacylglucosamine hydrolase activity"/>
    <property type="evidence" value="ECO:0007669"/>
    <property type="project" value="TreeGrafter"/>
</dbReference>
<dbReference type="PROSITE" id="PS51318">
    <property type="entry name" value="TAT"/>
    <property type="match status" value="1"/>
</dbReference>
<name>A0AA45WQN7_9BACL</name>
<dbReference type="GO" id="GO:0009245">
    <property type="term" value="P:lipid A biosynthetic process"/>
    <property type="evidence" value="ECO:0007669"/>
    <property type="project" value="TreeGrafter"/>
</dbReference>
<dbReference type="InterPro" id="IPR029052">
    <property type="entry name" value="Metallo-depent_PP-like"/>
</dbReference>
<dbReference type="InterPro" id="IPR006311">
    <property type="entry name" value="TAT_signal"/>
</dbReference>
<reference evidence="2" key="1">
    <citation type="submission" date="2017-05" db="EMBL/GenBank/DDBJ databases">
        <authorList>
            <person name="Varghese N."/>
            <person name="Submissions S."/>
        </authorList>
    </citation>
    <scope>NUCLEOTIDE SEQUENCE</scope>
    <source>
        <strain evidence="2">DSM 45262</strain>
    </source>
</reference>
<dbReference type="SUPFAM" id="SSF56300">
    <property type="entry name" value="Metallo-dependent phosphatases"/>
    <property type="match status" value="1"/>
</dbReference>
<accession>A0AA45WQN7</accession>